<organism evidence="3 4">
    <name type="scientific">Pseudogemmatithrix spongiicola</name>
    <dbReference type="NCBI Taxonomy" id="3062599"/>
    <lineage>
        <taxon>Bacteria</taxon>
        <taxon>Pseudomonadati</taxon>
        <taxon>Gemmatimonadota</taxon>
        <taxon>Gemmatimonadia</taxon>
        <taxon>Gemmatimonadales</taxon>
        <taxon>Gemmatimonadaceae</taxon>
        <taxon>Pseudogemmatithrix</taxon>
    </lineage>
</organism>
<sequence>MSTEAKARAKARKLWWSVTLGRPLVTLLGATWRIEERNVEAWQRLQAEGNPCVLAVWHGQLLGAVWANRFRGISALASTHGDAEIIARMMQRWGYRFVRGSSSQGGREALVQIVDGLKQGATFAFTPDGPRGPRGVPKPGLLVASMRSGAPIIGIRTEISRAWRMGSWDRFAIPKPFARLRLTYSDPWVAPDASEASVAELQRRLGPPEAGVLGSGA</sequence>
<dbReference type="Proteomes" id="UP001229955">
    <property type="component" value="Chromosome"/>
</dbReference>
<dbReference type="RefSeq" id="WP_367887820.1">
    <property type="nucleotide sequence ID" value="NZ_CP130612.1"/>
</dbReference>
<protein>
    <submittedName>
        <fullName evidence="3">Lysophospholipid acyltransferase family protein</fullName>
    </submittedName>
</protein>
<gene>
    <name evidence="2" type="ORF">Strain138_001427</name>
    <name evidence="3" type="ORF">Strain318_001427</name>
</gene>
<keyword evidence="3" id="KW-0012">Acyltransferase</keyword>
<dbReference type="KEGG" id="pspc:Strain318_001427"/>
<dbReference type="CDD" id="cd07983">
    <property type="entry name" value="LPLAT_DUF374-like"/>
    <property type="match status" value="1"/>
</dbReference>
<dbReference type="InterPro" id="IPR007172">
    <property type="entry name" value="DUF374"/>
</dbReference>
<accession>A0AA49Q7R7</accession>
<dbReference type="EMBL" id="CP130613">
    <property type="protein sequence ID" value="WKW15056.1"/>
    <property type="molecule type" value="Genomic_DNA"/>
</dbReference>
<proteinExistence type="predicted"/>
<evidence type="ECO:0000259" key="1">
    <source>
        <dbReference type="Pfam" id="PF04028"/>
    </source>
</evidence>
<dbReference type="AlphaFoldDB" id="A0AA49Q7R7"/>
<evidence type="ECO:0000313" key="3">
    <source>
        <dbReference type="EMBL" id="WKW15056.1"/>
    </source>
</evidence>
<dbReference type="Pfam" id="PF04028">
    <property type="entry name" value="DUF374"/>
    <property type="match status" value="1"/>
</dbReference>
<name>A0AA49Q7R7_9BACT</name>
<accession>A0AA49Q4S0</accession>
<keyword evidence="3" id="KW-0808">Transferase</keyword>
<feature type="domain" description="DUF374" evidence="1">
    <location>
        <begin position="68"/>
        <end position="134"/>
    </location>
</feature>
<dbReference type="GO" id="GO:0016746">
    <property type="term" value="F:acyltransferase activity"/>
    <property type="evidence" value="ECO:0007669"/>
    <property type="project" value="UniProtKB-KW"/>
</dbReference>
<evidence type="ECO:0000313" key="4">
    <source>
        <dbReference type="Proteomes" id="UP001229955"/>
    </source>
</evidence>
<reference evidence="3" key="1">
    <citation type="submission" date="2023-07" db="EMBL/GenBank/DDBJ databases">
        <authorList>
            <person name="Haufschild T."/>
            <person name="Kallscheuer N."/>
            <person name="Hammer J."/>
            <person name="Kohn T."/>
            <person name="Kabuu M."/>
            <person name="Jogler M."/>
            <person name="Wohfarth N."/>
            <person name="Heuer A."/>
            <person name="Rohde M."/>
            <person name="van Teeseling M.C.F."/>
            <person name="Jogler C."/>
        </authorList>
    </citation>
    <scope>NUCLEOTIDE SEQUENCE</scope>
    <source>
        <strain evidence="2">Strain 138</strain>
        <strain evidence="3">Strain 318</strain>
    </source>
</reference>
<dbReference type="EMBL" id="CP130612">
    <property type="protein sequence ID" value="WKW12147.1"/>
    <property type="molecule type" value="Genomic_DNA"/>
</dbReference>
<evidence type="ECO:0000313" key="2">
    <source>
        <dbReference type="EMBL" id="WKW12147.1"/>
    </source>
</evidence>
<keyword evidence="4" id="KW-1185">Reference proteome</keyword>